<keyword evidence="7" id="KW-1185">Reference proteome</keyword>
<dbReference type="InterPro" id="IPR027417">
    <property type="entry name" value="P-loop_NTPase"/>
</dbReference>
<accession>K8PS09</accession>
<gene>
    <name evidence="6" type="ORF">HMPREF9696_00460</name>
</gene>
<dbReference type="InterPro" id="IPR003439">
    <property type="entry name" value="ABC_transporter-like_ATP-bd"/>
</dbReference>
<dbReference type="GO" id="GO:0005304">
    <property type="term" value="F:L-valine transmembrane transporter activity"/>
    <property type="evidence" value="ECO:0007669"/>
    <property type="project" value="TreeGrafter"/>
</dbReference>
<sequence>MKVTPVLSTNGLCKQFGGVAAVSGVGLNLLPGTVTALIGPNGAGKTTLINLLTGVLRPDGGTITLKGEEITRAPIHTRARLGMARTYQTPQMIHSLSAMANVMAGAYRFGVGGLFKSILRPWTVAIENEALAERAAMALRQADVPEKWWDRSALELPYGIQRRVEIARALAQDPEVLLLDEPAAGLNPSETTELAALLQSIARDGRAVLLVEHDMPMVMSISSHIVVVNFGKKIADGSPAEISSNPDVIAAYLGTDADHVEEC</sequence>
<dbReference type="Gene3D" id="3.40.50.300">
    <property type="entry name" value="P-loop containing nucleotide triphosphate hydrolases"/>
    <property type="match status" value="1"/>
</dbReference>
<keyword evidence="1" id="KW-0813">Transport</keyword>
<keyword evidence="3" id="KW-0067">ATP-binding</keyword>
<dbReference type="GO" id="GO:0015192">
    <property type="term" value="F:L-phenylalanine transmembrane transporter activity"/>
    <property type="evidence" value="ECO:0007669"/>
    <property type="project" value="TreeGrafter"/>
</dbReference>
<dbReference type="InterPro" id="IPR032823">
    <property type="entry name" value="BCA_ABC_TP_C"/>
</dbReference>
<dbReference type="InterPro" id="IPR003593">
    <property type="entry name" value="AAA+_ATPase"/>
</dbReference>
<evidence type="ECO:0000313" key="7">
    <source>
        <dbReference type="Proteomes" id="UP000001095"/>
    </source>
</evidence>
<dbReference type="PATRIC" id="fig|883079.3.peg.479"/>
<dbReference type="RefSeq" id="WP_002711326.1">
    <property type="nucleotide sequence ID" value="NZ_KB375281.1"/>
</dbReference>
<dbReference type="SMART" id="SM00382">
    <property type="entry name" value="AAA"/>
    <property type="match status" value="1"/>
</dbReference>
<evidence type="ECO:0000256" key="1">
    <source>
        <dbReference type="ARBA" id="ARBA00022448"/>
    </source>
</evidence>
<dbReference type="EMBL" id="AGWY01000002">
    <property type="protein sequence ID" value="EKS42295.1"/>
    <property type="molecule type" value="Genomic_DNA"/>
</dbReference>
<proteinExistence type="predicted"/>
<dbReference type="Pfam" id="PF00005">
    <property type="entry name" value="ABC_tran"/>
    <property type="match status" value="1"/>
</dbReference>
<dbReference type="AlphaFoldDB" id="K8PS09"/>
<dbReference type="GO" id="GO:1903805">
    <property type="term" value="P:L-valine import across plasma membrane"/>
    <property type="evidence" value="ECO:0007669"/>
    <property type="project" value="TreeGrafter"/>
</dbReference>
<protein>
    <recommendedName>
        <fullName evidence="5">ABC transporter domain-containing protein</fullName>
    </recommendedName>
</protein>
<evidence type="ECO:0000313" key="6">
    <source>
        <dbReference type="EMBL" id="EKS42295.1"/>
    </source>
</evidence>
<dbReference type="HOGENOM" id="CLU_000604_1_2_5"/>
<dbReference type="Pfam" id="PF12399">
    <property type="entry name" value="BCA_ABC_TP_C"/>
    <property type="match status" value="1"/>
</dbReference>
<dbReference type="PROSITE" id="PS50893">
    <property type="entry name" value="ABC_TRANSPORTER_2"/>
    <property type="match status" value="1"/>
</dbReference>
<dbReference type="FunFam" id="3.40.50.300:FF:000421">
    <property type="entry name" value="Branched-chain amino acid ABC transporter ATP-binding protein"/>
    <property type="match status" value="1"/>
</dbReference>
<evidence type="ECO:0000256" key="4">
    <source>
        <dbReference type="ARBA" id="ARBA00024722"/>
    </source>
</evidence>
<comment type="caution">
    <text evidence="6">The sequence shown here is derived from an EMBL/GenBank/DDBJ whole genome shotgun (WGS) entry which is preliminary data.</text>
</comment>
<dbReference type="GO" id="GO:0042941">
    <property type="term" value="P:D-alanine transmembrane transport"/>
    <property type="evidence" value="ECO:0007669"/>
    <property type="project" value="TreeGrafter"/>
</dbReference>
<dbReference type="CDD" id="cd03219">
    <property type="entry name" value="ABC_Mj1267_LivG_branched"/>
    <property type="match status" value="1"/>
</dbReference>
<dbReference type="SUPFAM" id="SSF52540">
    <property type="entry name" value="P-loop containing nucleoside triphosphate hydrolases"/>
    <property type="match status" value="1"/>
</dbReference>
<dbReference type="GO" id="GO:0015188">
    <property type="term" value="F:L-isoleucine transmembrane transporter activity"/>
    <property type="evidence" value="ECO:0007669"/>
    <property type="project" value="TreeGrafter"/>
</dbReference>
<dbReference type="GO" id="GO:1903806">
    <property type="term" value="P:L-isoleucine import across plasma membrane"/>
    <property type="evidence" value="ECO:0007669"/>
    <property type="project" value="TreeGrafter"/>
</dbReference>
<dbReference type="Proteomes" id="UP000001095">
    <property type="component" value="Unassembled WGS sequence"/>
</dbReference>
<feature type="domain" description="ABC transporter" evidence="5">
    <location>
        <begin position="7"/>
        <end position="255"/>
    </location>
</feature>
<dbReference type="PANTHER" id="PTHR45772">
    <property type="entry name" value="CONSERVED COMPONENT OF ABC TRANSPORTER FOR NATURAL AMINO ACIDS-RELATED"/>
    <property type="match status" value="1"/>
</dbReference>
<dbReference type="InterPro" id="IPR051120">
    <property type="entry name" value="ABC_AA/LPS_Transport"/>
</dbReference>
<dbReference type="OrthoDB" id="9779872at2"/>
<name>K8PS09_9BRAD</name>
<organism evidence="6 7">
    <name type="scientific">Afipia clevelandensis ATCC 49720</name>
    <dbReference type="NCBI Taxonomy" id="883079"/>
    <lineage>
        <taxon>Bacteria</taxon>
        <taxon>Pseudomonadati</taxon>
        <taxon>Pseudomonadota</taxon>
        <taxon>Alphaproteobacteria</taxon>
        <taxon>Hyphomicrobiales</taxon>
        <taxon>Nitrobacteraceae</taxon>
        <taxon>Afipia</taxon>
    </lineage>
</organism>
<comment type="function">
    <text evidence="4">Involved in beta-(1--&gt;2)glucan export. Transmembrane domains (TMD) form a pore in the inner membrane and the ATP-binding domain (NBD) is responsible for energy generation.</text>
</comment>
<evidence type="ECO:0000256" key="3">
    <source>
        <dbReference type="ARBA" id="ARBA00022840"/>
    </source>
</evidence>
<keyword evidence="2" id="KW-0547">Nucleotide-binding</keyword>
<dbReference type="GO" id="GO:0005524">
    <property type="term" value="F:ATP binding"/>
    <property type="evidence" value="ECO:0007669"/>
    <property type="project" value="UniProtKB-KW"/>
</dbReference>
<evidence type="ECO:0000259" key="5">
    <source>
        <dbReference type="PROSITE" id="PS50893"/>
    </source>
</evidence>
<dbReference type="PANTHER" id="PTHR45772:SF7">
    <property type="entry name" value="AMINO ACID ABC TRANSPORTER ATP-BINDING PROTEIN"/>
    <property type="match status" value="1"/>
</dbReference>
<dbReference type="GO" id="GO:0016887">
    <property type="term" value="F:ATP hydrolysis activity"/>
    <property type="evidence" value="ECO:0007669"/>
    <property type="project" value="InterPro"/>
</dbReference>
<dbReference type="GO" id="GO:0015808">
    <property type="term" value="P:L-alanine transport"/>
    <property type="evidence" value="ECO:0007669"/>
    <property type="project" value="TreeGrafter"/>
</dbReference>
<evidence type="ECO:0000256" key="2">
    <source>
        <dbReference type="ARBA" id="ARBA00022741"/>
    </source>
</evidence>
<dbReference type="GO" id="GO:0005886">
    <property type="term" value="C:plasma membrane"/>
    <property type="evidence" value="ECO:0007669"/>
    <property type="project" value="TreeGrafter"/>
</dbReference>
<reference evidence="6 7" key="1">
    <citation type="submission" date="2012-04" db="EMBL/GenBank/DDBJ databases">
        <title>The Genome Sequence of Afipia clevelandensis ATCC 49720.</title>
        <authorList>
            <consortium name="The Broad Institute Genome Sequencing Platform"/>
            <person name="Earl A."/>
            <person name="Ward D."/>
            <person name="Feldgarden M."/>
            <person name="Gevers D."/>
            <person name="Huys G."/>
            <person name="Walker B."/>
            <person name="Young S.K."/>
            <person name="Zeng Q."/>
            <person name="Gargeya S."/>
            <person name="Fitzgerald M."/>
            <person name="Haas B."/>
            <person name="Abouelleil A."/>
            <person name="Alvarado L."/>
            <person name="Arachchi H.M."/>
            <person name="Berlin A."/>
            <person name="Chapman S.B."/>
            <person name="Goldberg J."/>
            <person name="Griggs A."/>
            <person name="Gujja S."/>
            <person name="Hansen M."/>
            <person name="Howarth C."/>
            <person name="Imamovic A."/>
            <person name="Larimer J."/>
            <person name="McCowen C."/>
            <person name="Montmayeur A."/>
            <person name="Murphy C."/>
            <person name="Neiman D."/>
            <person name="Pearson M."/>
            <person name="Priest M."/>
            <person name="Roberts A."/>
            <person name="Saif S."/>
            <person name="Shea T."/>
            <person name="Sisk P."/>
            <person name="Sykes S."/>
            <person name="Wortman J."/>
            <person name="Nusbaum C."/>
            <person name="Birren B."/>
        </authorList>
    </citation>
    <scope>NUCLEOTIDE SEQUENCE [LARGE SCALE GENOMIC DNA]</scope>
    <source>
        <strain evidence="6 7">ATCC 49720</strain>
    </source>
</reference>